<feature type="region of interest" description="Disordered" evidence="3">
    <location>
        <begin position="38"/>
        <end position="116"/>
    </location>
</feature>
<proteinExistence type="predicted"/>
<dbReference type="PROSITE" id="PS00233">
    <property type="entry name" value="CHIT_BIND_RR_1"/>
    <property type="match status" value="1"/>
</dbReference>
<dbReference type="Pfam" id="PF00379">
    <property type="entry name" value="Chitin_bind_4"/>
    <property type="match status" value="1"/>
</dbReference>
<comment type="caution">
    <text evidence="4">The sequence shown here is derived from an EMBL/GenBank/DDBJ whole genome shotgun (WGS) entry which is preliminary data.</text>
</comment>
<feature type="compositionally biased region" description="Low complexity" evidence="3">
    <location>
        <begin position="76"/>
        <end position="96"/>
    </location>
</feature>
<dbReference type="PROSITE" id="PS51155">
    <property type="entry name" value="CHIT_BIND_RR_2"/>
    <property type="match status" value="1"/>
</dbReference>
<dbReference type="InterPro" id="IPR031311">
    <property type="entry name" value="CHIT_BIND_RR_consensus"/>
</dbReference>
<feature type="region of interest" description="Disordered" evidence="3">
    <location>
        <begin position="137"/>
        <end position="168"/>
    </location>
</feature>
<sequence>MNNVIINACLCNVSALDGSPATGPISPDAAKYLGKKAGNVPAAQPETRSEQPLQPTYQQPRLPTPPQSPQQAGQYPQLNQQSLEPPLQQPLQQFPQNPQPPPAITQRPKPYKFTTQPTIKPACGGCGYVTTAQPLSNQPFQFQDPTFQNGQNGKNQLSANNSPNLQNQGYVQPSSGLQNIPLKNFQSQQQAARPPTNIQNQQTGQLFNQNLGSSVSDLLPPGINDQNQEYADAQQGGPFGNGKGSTQYSNIEPIQQVSPLTAQFGSGQNLPGVGSIGSQNTGTSQLLIRNGGSLGGSIPFSPGVTTELGRKLPSRPYEEVQTLPPISVSDNVIHVGGNKPTSIPIRDKYPGMTDGLPDGIEEKDINDLLYKFHYTVGFHGHYEKGLKDGTKIGGYFVNGRDGISRVVTYIADENGYRPKFKFINLGLDSADTPKIGTEKQFGLKSFEFVWYPIE</sequence>
<evidence type="ECO:0008006" key="6">
    <source>
        <dbReference type="Google" id="ProtNLM"/>
    </source>
</evidence>
<evidence type="ECO:0000256" key="1">
    <source>
        <dbReference type="ARBA" id="ARBA00022460"/>
    </source>
</evidence>
<name>A0ABQ9J5Y5_9CUCU</name>
<reference evidence="4" key="1">
    <citation type="journal article" date="2023" name="Insect Mol. Biol.">
        <title>Genome sequencing provides insights into the evolution of gene families encoding plant cell wall-degrading enzymes in longhorned beetles.</title>
        <authorList>
            <person name="Shin N.R."/>
            <person name="Okamura Y."/>
            <person name="Kirsch R."/>
            <person name="Pauchet Y."/>
        </authorList>
    </citation>
    <scope>NUCLEOTIDE SEQUENCE</scope>
    <source>
        <strain evidence="4">MMC_N1</strain>
    </source>
</reference>
<gene>
    <name evidence="4" type="ORF">NQ317_005535</name>
</gene>
<evidence type="ECO:0000313" key="5">
    <source>
        <dbReference type="Proteomes" id="UP001162164"/>
    </source>
</evidence>
<feature type="compositionally biased region" description="Polar residues" evidence="3">
    <location>
        <begin position="50"/>
        <end position="61"/>
    </location>
</feature>
<dbReference type="Proteomes" id="UP001162164">
    <property type="component" value="Unassembled WGS sequence"/>
</dbReference>
<evidence type="ECO:0000256" key="3">
    <source>
        <dbReference type="SAM" id="MobiDB-lite"/>
    </source>
</evidence>
<protein>
    <recommendedName>
        <fullName evidence="6">Protein lethal(3)malignant blood neoplasm 1</fullName>
    </recommendedName>
</protein>
<accession>A0ABQ9J5Y5</accession>
<organism evidence="4 5">
    <name type="scientific">Molorchus minor</name>
    <dbReference type="NCBI Taxonomy" id="1323400"/>
    <lineage>
        <taxon>Eukaryota</taxon>
        <taxon>Metazoa</taxon>
        <taxon>Ecdysozoa</taxon>
        <taxon>Arthropoda</taxon>
        <taxon>Hexapoda</taxon>
        <taxon>Insecta</taxon>
        <taxon>Pterygota</taxon>
        <taxon>Neoptera</taxon>
        <taxon>Endopterygota</taxon>
        <taxon>Coleoptera</taxon>
        <taxon>Polyphaga</taxon>
        <taxon>Cucujiformia</taxon>
        <taxon>Chrysomeloidea</taxon>
        <taxon>Cerambycidae</taxon>
        <taxon>Lamiinae</taxon>
        <taxon>Monochamini</taxon>
        <taxon>Molorchus</taxon>
    </lineage>
</organism>
<evidence type="ECO:0000256" key="2">
    <source>
        <dbReference type="PROSITE-ProRule" id="PRU00497"/>
    </source>
</evidence>
<keyword evidence="1 2" id="KW-0193">Cuticle</keyword>
<dbReference type="InterPro" id="IPR000618">
    <property type="entry name" value="Insect_cuticle"/>
</dbReference>
<keyword evidence="5" id="KW-1185">Reference proteome</keyword>
<evidence type="ECO:0000313" key="4">
    <source>
        <dbReference type="EMBL" id="KAJ8973148.1"/>
    </source>
</evidence>
<dbReference type="EMBL" id="JAPWTJ010001227">
    <property type="protein sequence ID" value="KAJ8973148.1"/>
    <property type="molecule type" value="Genomic_DNA"/>
</dbReference>